<feature type="region of interest" description="Disordered" evidence="4">
    <location>
        <begin position="144"/>
        <end position="166"/>
    </location>
</feature>
<organism evidence="6 7">
    <name type="scientific">Mugilogobius chulae</name>
    <name type="common">yellowstripe goby</name>
    <dbReference type="NCBI Taxonomy" id="88201"/>
    <lineage>
        <taxon>Eukaryota</taxon>
        <taxon>Metazoa</taxon>
        <taxon>Chordata</taxon>
        <taxon>Craniata</taxon>
        <taxon>Vertebrata</taxon>
        <taxon>Euteleostomi</taxon>
        <taxon>Actinopterygii</taxon>
        <taxon>Neopterygii</taxon>
        <taxon>Teleostei</taxon>
        <taxon>Neoteleostei</taxon>
        <taxon>Acanthomorphata</taxon>
        <taxon>Gobiaria</taxon>
        <taxon>Gobiiformes</taxon>
        <taxon>Gobioidei</taxon>
        <taxon>Gobiidae</taxon>
        <taxon>Gobionellinae</taxon>
        <taxon>Mugilogobius</taxon>
    </lineage>
</organism>
<dbReference type="AlphaFoldDB" id="A0AAW0MZE0"/>
<gene>
    <name evidence="6" type="ORF">WMY93_028453</name>
</gene>
<accession>A0AAW0MZE0</accession>
<dbReference type="Pfam" id="PF00628">
    <property type="entry name" value="PHD"/>
    <property type="match status" value="1"/>
</dbReference>
<evidence type="ECO:0000313" key="6">
    <source>
        <dbReference type="EMBL" id="KAK7882279.1"/>
    </source>
</evidence>
<name>A0AAW0MZE0_9GOBI</name>
<evidence type="ECO:0000256" key="3">
    <source>
        <dbReference type="ARBA" id="ARBA00022833"/>
    </source>
</evidence>
<keyword evidence="1" id="KW-0479">Metal-binding</keyword>
<dbReference type="CDD" id="cd15517">
    <property type="entry name" value="PHD_TCF19_like"/>
    <property type="match status" value="1"/>
</dbReference>
<evidence type="ECO:0000256" key="2">
    <source>
        <dbReference type="ARBA" id="ARBA00022771"/>
    </source>
</evidence>
<dbReference type="EMBL" id="JBBPFD010000021">
    <property type="protein sequence ID" value="KAK7882279.1"/>
    <property type="molecule type" value="Genomic_DNA"/>
</dbReference>
<evidence type="ECO:0000256" key="1">
    <source>
        <dbReference type="ARBA" id="ARBA00022723"/>
    </source>
</evidence>
<keyword evidence="2" id="KW-0863">Zinc-finger</keyword>
<dbReference type="InterPro" id="IPR013083">
    <property type="entry name" value="Znf_RING/FYVE/PHD"/>
</dbReference>
<dbReference type="InterPro" id="IPR011011">
    <property type="entry name" value="Znf_FYVE_PHD"/>
</dbReference>
<evidence type="ECO:0000256" key="4">
    <source>
        <dbReference type="SAM" id="MobiDB-lite"/>
    </source>
</evidence>
<reference evidence="7" key="1">
    <citation type="submission" date="2024-04" db="EMBL/GenBank/DDBJ databases">
        <title>Salinicola lusitanus LLJ914,a marine bacterium isolated from the Okinawa Trough.</title>
        <authorList>
            <person name="Li J."/>
        </authorList>
    </citation>
    <scope>NUCLEOTIDE SEQUENCE [LARGE SCALE GENOMIC DNA]</scope>
</reference>
<dbReference type="Gene3D" id="3.30.40.10">
    <property type="entry name" value="Zinc/RING finger domain, C3HC4 (zinc finger)"/>
    <property type="match status" value="1"/>
</dbReference>
<sequence length="166" mass="18280">MASDMLGPYTILKIESKNVDLQDAKGNVPQNDDVVPTAPQCAQVTKMTMLYQLPPSASHLKEHWTKTSLAEQILLGKKVEYAVDPAGVNKLRLECGFQFLGGDNVPDDDGPEKEHWIACDSCGQWYHLECAGSKVGLKRGKFLLSHPDDDQPTISQPRETKSSALD</sequence>
<evidence type="ECO:0000313" key="7">
    <source>
        <dbReference type="Proteomes" id="UP001460270"/>
    </source>
</evidence>
<evidence type="ECO:0000259" key="5">
    <source>
        <dbReference type="Pfam" id="PF00628"/>
    </source>
</evidence>
<dbReference type="GO" id="GO:0008270">
    <property type="term" value="F:zinc ion binding"/>
    <property type="evidence" value="ECO:0007669"/>
    <property type="project" value="UniProtKB-KW"/>
</dbReference>
<feature type="domain" description="PHD-type" evidence="5">
    <location>
        <begin position="112"/>
        <end position="134"/>
    </location>
</feature>
<keyword evidence="3" id="KW-0862">Zinc</keyword>
<dbReference type="Proteomes" id="UP001460270">
    <property type="component" value="Unassembled WGS sequence"/>
</dbReference>
<proteinExistence type="predicted"/>
<feature type="compositionally biased region" description="Polar residues" evidence="4">
    <location>
        <begin position="152"/>
        <end position="166"/>
    </location>
</feature>
<dbReference type="InterPro" id="IPR019787">
    <property type="entry name" value="Znf_PHD-finger"/>
</dbReference>
<keyword evidence="7" id="KW-1185">Reference proteome</keyword>
<dbReference type="SUPFAM" id="SSF57903">
    <property type="entry name" value="FYVE/PHD zinc finger"/>
    <property type="match status" value="1"/>
</dbReference>
<protein>
    <recommendedName>
        <fullName evidence="5">PHD-type domain-containing protein</fullName>
    </recommendedName>
</protein>
<comment type="caution">
    <text evidence="6">The sequence shown here is derived from an EMBL/GenBank/DDBJ whole genome shotgun (WGS) entry which is preliminary data.</text>
</comment>